<reference evidence="1" key="1">
    <citation type="submission" date="2014-11" db="EMBL/GenBank/DDBJ databases">
        <authorList>
            <person name="Amaro Gonzalez C."/>
        </authorList>
    </citation>
    <scope>NUCLEOTIDE SEQUENCE</scope>
</reference>
<sequence length="32" mass="3421">MWAEPGSLLAEEGSLPRVRGVQVFPSVVPKSP</sequence>
<dbReference type="EMBL" id="GBXM01047221">
    <property type="protein sequence ID" value="JAH61356.1"/>
    <property type="molecule type" value="Transcribed_RNA"/>
</dbReference>
<name>A0A0E9U6A8_ANGAN</name>
<accession>A0A0E9U6A8</accession>
<dbReference type="AlphaFoldDB" id="A0A0E9U6A8"/>
<evidence type="ECO:0000313" key="1">
    <source>
        <dbReference type="EMBL" id="JAH61356.1"/>
    </source>
</evidence>
<proteinExistence type="predicted"/>
<organism evidence="1">
    <name type="scientific">Anguilla anguilla</name>
    <name type="common">European freshwater eel</name>
    <name type="synonym">Muraena anguilla</name>
    <dbReference type="NCBI Taxonomy" id="7936"/>
    <lineage>
        <taxon>Eukaryota</taxon>
        <taxon>Metazoa</taxon>
        <taxon>Chordata</taxon>
        <taxon>Craniata</taxon>
        <taxon>Vertebrata</taxon>
        <taxon>Euteleostomi</taxon>
        <taxon>Actinopterygii</taxon>
        <taxon>Neopterygii</taxon>
        <taxon>Teleostei</taxon>
        <taxon>Anguilliformes</taxon>
        <taxon>Anguillidae</taxon>
        <taxon>Anguilla</taxon>
    </lineage>
</organism>
<protein>
    <submittedName>
        <fullName evidence="1">Uncharacterized protein</fullName>
    </submittedName>
</protein>
<reference evidence="1" key="2">
    <citation type="journal article" date="2015" name="Fish Shellfish Immunol.">
        <title>Early steps in the European eel (Anguilla anguilla)-Vibrio vulnificus interaction in the gills: Role of the RtxA13 toxin.</title>
        <authorList>
            <person name="Callol A."/>
            <person name="Pajuelo D."/>
            <person name="Ebbesson L."/>
            <person name="Teles M."/>
            <person name="MacKenzie S."/>
            <person name="Amaro C."/>
        </authorList>
    </citation>
    <scope>NUCLEOTIDE SEQUENCE</scope>
</reference>